<accession>A0A455ZDN1</accession>
<reference evidence="2" key="2">
    <citation type="journal article" date="2014" name="PLoS ONE">
        <title>Insights from the genome annotation of Elizabethkingia anophelis from the malaria vector Anopheles gambiae.</title>
        <authorList>
            <person name="Kukutla P."/>
            <person name="Lindberg B.G."/>
            <person name="Pei D."/>
            <person name="Rayl M."/>
            <person name="Yu W."/>
            <person name="Steritz M."/>
            <person name="Faye I."/>
            <person name="Xu J."/>
        </authorList>
    </citation>
    <scope>NUCLEOTIDE SEQUENCE</scope>
</reference>
<dbReference type="RefSeq" id="WP_024568765.1">
    <property type="nucleotide sequence ID" value="NZ_AP022313.1"/>
</dbReference>
<proteinExistence type="predicted"/>
<dbReference type="EMBL" id="NWGY01000008">
    <property type="protein sequence ID" value="MDV3663800.1"/>
    <property type="molecule type" value="Genomic_DNA"/>
</dbReference>
<dbReference type="EMBL" id="BK010594">
    <property type="protein sequence ID" value="DAC74775.1"/>
    <property type="molecule type" value="Genomic_DNA"/>
</dbReference>
<evidence type="ECO:0000313" key="2">
    <source>
        <dbReference type="EMBL" id="DAC74775.1"/>
    </source>
</evidence>
<feature type="compositionally biased region" description="Gly residues" evidence="1">
    <location>
        <begin position="373"/>
        <end position="382"/>
    </location>
</feature>
<evidence type="ECO:0000256" key="1">
    <source>
        <dbReference type="SAM" id="MobiDB-lite"/>
    </source>
</evidence>
<reference evidence="2" key="7">
    <citation type="journal article" date="2017" name="Sci. Rep.">
        <title>Genomic features, phylogenetic relationships, and comparative genomics of Elizabethkingia anophelis strain EM361-97 isolated in Taiwan.</title>
        <authorList>
            <person name="Lin J.N."/>
            <person name="Lai C.H."/>
            <person name="Yang C.H."/>
            <person name="Huang Y.H."/>
            <person name="Lin H.H."/>
        </authorList>
    </citation>
    <scope>NUCLEOTIDE SEQUENCE</scope>
</reference>
<reference evidence="2" key="1">
    <citation type="journal article" date="2014" name="Genome Biol. Evol.">
        <title>Comparative genomic analysis of malaria mosquito vector-associated novel pathogen Elizabethkingia anophelis.</title>
        <authorList>
            <person name="Teo J."/>
            <person name="Tan S.Y."/>
            <person name="Liu Y."/>
            <person name="Tay M."/>
            <person name="Ding Y."/>
            <person name="Li Y."/>
            <person name="Kjelleberg S."/>
            <person name="Givskov M."/>
            <person name="Lin R.T."/>
            <person name="Yang L."/>
        </authorList>
    </citation>
    <scope>NUCLEOTIDE SEQUENCE</scope>
</reference>
<gene>
    <name evidence="2" type="primary">ICEEaI(7)_NUH11_16141_17397</name>
    <name evidence="3" type="ORF">CMU51_06975</name>
</gene>
<reference evidence="2" key="4">
    <citation type="journal article" date="2016" name="Sci. Rep.">
        <title>Genomic epidemiology and global diversity of the emerging bacterial pathogen Elizabethkingia anophelis.</title>
        <authorList>
            <person name="Breurec S."/>
            <person name="Criscuolo A."/>
            <person name="Diancourt L."/>
            <person name="Rendueles O."/>
            <person name="Vandenbogaert M."/>
            <person name="Passet V."/>
            <person name="Caro V."/>
            <person name="Rocha E.P."/>
            <person name="Touchon M."/>
            <person name="Brisse S."/>
        </authorList>
    </citation>
    <scope>NUCLEOTIDE SEQUENCE</scope>
</reference>
<organism evidence="2">
    <name type="scientific">Elizabethkingia anophelis</name>
    <dbReference type="NCBI Taxonomy" id="1117645"/>
    <lineage>
        <taxon>Bacteria</taxon>
        <taxon>Pseudomonadati</taxon>
        <taxon>Bacteroidota</taxon>
        <taxon>Flavobacteriia</taxon>
        <taxon>Flavobacteriales</taxon>
        <taxon>Weeksellaceae</taxon>
        <taxon>Elizabethkingia</taxon>
    </lineage>
</organism>
<reference evidence="2" key="5">
    <citation type="journal article" date="2017" name="Genome Announc.">
        <title>Complete Circularized Genome Sequences of Four Strains of Elizabethkingia anophelis, Including Two Novel Strains Isolated from Wild-Caught Anopheles sinensis.</title>
        <authorList>
            <person name="Pei D."/>
            <person name="Nicholson A.C."/>
            <person name="Jiang J."/>
            <person name="Chen H."/>
            <person name="Whitney A.M."/>
            <person name="Villarma A."/>
            <person name="Bell M."/>
            <person name="Humrighouse B."/>
            <person name="Rowe L.A."/>
            <person name="Sheth M."/>
            <person name="Batra D."/>
            <person name="Juieng P."/>
            <person name="Loparev V.N."/>
            <person name="McQuiston J.R."/>
            <person name="Lan Y."/>
            <person name="Ma Y."/>
            <person name="Xu J."/>
        </authorList>
    </citation>
    <scope>NUCLEOTIDE SEQUENCE</scope>
</reference>
<reference evidence="2" key="6">
    <citation type="journal article" date="2017" name="Nat. Commun.">
        <title>Evolutionary dynamics and genomic features of the Elizabethkingia anophelis 2015 to 2016 Wisconsin outbreak strain.</title>
        <authorList>
            <person name="Perrin A."/>
            <person name="Larsonneur E."/>
            <person name="Nicholson A.C."/>
            <person name="Edwards D.J."/>
            <person name="Gundlach K.M."/>
            <person name="Whitney A.M."/>
            <person name="Gulvik C.A."/>
            <person name="Bell M.E."/>
            <person name="Rendueles O."/>
            <person name="Cury J."/>
            <person name="Hugon P."/>
            <person name="Clermont D."/>
            <person name="Enouf V."/>
            <person name="Loparev V."/>
            <person name="Juieng P."/>
            <person name="Monson T."/>
            <person name="Warshauer D."/>
            <person name="Elbadawi L.I."/>
            <person name="Walters M.S."/>
            <person name="Crist M.B."/>
            <person name="Noble-Wang J."/>
            <person name="Borlaug G."/>
            <person name="Rocha E.P.C."/>
            <person name="Criscuolo A."/>
            <person name="Touchon M."/>
            <person name="Davis J.P."/>
            <person name="Holt K.E."/>
            <person name="McQuiston J.R."/>
            <person name="Brisse S."/>
        </authorList>
    </citation>
    <scope>NUCLEOTIDE SEQUENCE</scope>
</reference>
<sequence>MEKQDQKKKGQIQIFAKNIKGNASGCILEESGYTKNTASGKHIQNGCVGGVNNDVNNPRKNAILKVLEVNGPDTIEGGKNYDFVVTKFSKNKEDLTINDLNRVQWRISYDNGALIGFKDDKNGNTFIDSDKKTAIKRVHFISEYLLGVKQIKIFAFITEPNESVCSNSDFILPSGVFVWTETVGTGHTFLTIHKDNIVTLFTYGRYDDAYMISLGTMGEGVLIKYPDKFALEYMKKELYRMNCKVHQIKDVTEDKALEIFDGLWNSSTEVPDGEDTSEDVKTYGRVIDNYDLTGNNCTTKTCEVLKKAGTGIFNFGSYIGNYKLYSYQEFFTIPSSFQNFLNERMKVNTNIVESTQLMKTTFENILNITQIGGAGSSGGTSGSSGDSSGGAANSSSTEQTSSGSSPASSGGSYGSSSN</sequence>
<evidence type="ECO:0000313" key="3">
    <source>
        <dbReference type="EMBL" id="MDV3663800.1"/>
    </source>
</evidence>
<feature type="region of interest" description="Disordered" evidence="1">
    <location>
        <begin position="373"/>
        <end position="418"/>
    </location>
</feature>
<dbReference type="Proteomes" id="UP001189000">
    <property type="component" value="Unassembled WGS sequence"/>
</dbReference>
<name>A0A455ZDN1_9FLAO</name>
<reference evidence="2" key="3">
    <citation type="journal article" date="2016" name="Genome Announc.">
        <title>Complete Genome Sequences of Four Strains from the 2015-2016 Elizabethkingia anophelis Outbreak.</title>
        <authorList>
            <person name="Nicholson A.C."/>
            <person name="Whitney A.M."/>
            <person name="Emery B.D."/>
            <person name="Bell M.E."/>
            <person name="Gartin J.T."/>
            <person name="Humrighouse B.W."/>
            <person name="Loparev V.N."/>
            <person name="Batra D."/>
            <person name="Sheth M."/>
            <person name="Rowe L.A."/>
            <person name="Juieng P."/>
            <person name="Knipe K."/>
            <person name="Gulvik C."/>
            <person name="McQuiston J.R."/>
        </authorList>
    </citation>
    <scope>NUCLEOTIDE SEQUENCE</scope>
</reference>
<dbReference type="AlphaFoldDB" id="A0A455ZDN1"/>
<protein>
    <submittedName>
        <fullName evidence="2">Uncharacterized protein</fullName>
    </submittedName>
</protein>
<reference evidence="3" key="9">
    <citation type="submission" date="2023-02" db="EMBL/GenBank/DDBJ databases">
        <title>Elizabethkingia anophelis draft genomes.</title>
        <authorList>
            <person name="Nicholson A.C."/>
            <person name="Whitney A.M."/>
            <person name="Humrighouse B.W."/>
            <person name="Villarma A."/>
            <person name="Bell M."/>
            <person name="Mcquiston J."/>
        </authorList>
    </citation>
    <scope>NUCLEOTIDE SEQUENCE</scope>
    <source>
        <strain evidence="3">B4955</strain>
    </source>
</reference>
<feature type="compositionally biased region" description="Low complexity" evidence="1">
    <location>
        <begin position="383"/>
        <end position="418"/>
    </location>
</feature>
<reference evidence="2" key="8">
    <citation type="journal article" date="2018" name="J. ISSAAS">
        <title>In Silico Identification of Three Types of Integrative and Conjugative Elements (ICEs) in Elizabethkingia anophelis Strains Isolated from Around the World.</title>
        <authorList>
            <person name="Xu J."/>
            <person name="Pei D."/>
            <person name="Nicholson A."/>
            <person name="Lan Y."/>
            <person name="Xia Q."/>
        </authorList>
    </citation>
    <scope>NUCLEOTIDE SEQUENCE</scope>
</reference>